<dbReference type="PRINTS" id="PR01790">
    <property type="entry name" value="SMP30FAMILY"/>
</dbReference>
<feature type="binding site" evidence="15">
    <location>
        <position position="165"/>
    </location>
    <ligand>
        <name>substrate</name>
    </ligand>
</feature>
<evidence type="ECO:0000256" key="1">
    <source>
        <dbReference type="ARBA" id="ARBA00001589"/>
    </source>
</evidence>
<dbReference type="GO" id="GO:0005737">
    <property type="term" value="C:cytoplasm"/>
    <property type="evidence" value="ECO:0007669"/>
    <property type="project" value="UniProtKB-SubCell"/>
</dbReference>
<dbReference type="PRINTS" id="PR01791">
    <property type="entry name" value="REGUCALCIN"/>
</dbReference>
<dbReference type="InterPro" id="IPR011042">
    <property type="entry name" value="6-blade_b-propeller_TolB-like"/>
</dbReference>
<feature type="signal peptide" evidence="16">
    <location>
        <begin position="1"/>
        <end position="24"/>
    </location>
</feature>
<evidence type="ECO:0000256" key="10">
    <source>
        <dbReference type="ARBA" id="ARBA00022723"/>
    </source>
</evidence>
<reference evidence="18" key="1">
    <citation type="submission" date="2018-04" db="EMBL/GenBank/DDBJ databases">
        <authorList>
            <person name="Go L.Y."/>
            <person name="Mitchell J.A."/>
        </authorList>
    </citation>
    <scope>NUCLEOTIDE SEQUENCE</scope>
    <source>
        <tissue evidence="18">Whole organism</tissue>
    </source>
</reference>
<gene>
    <name evidence="18" type="primary">CSON007250</name>
</gene>
<dbReference type="AlphaFoldDB" id="A0A336KH96"/>
<comment type="catalytic activity">
    <reaction evidence="1">
        <text>D-glucono-1,5-lactone + H2O = D-gluconate + H(+)</text>
        <dbReference type="Rhea" id="RHEA:10440"/>
        <dbReference type="ChEBI" id="CHEBI:15377"/>
        <dbReference type="ChEBI" id="CHEBI:15378"/>
        <dbReference type="ChEBI" id="CHEBI:16217"/>
        <dbReference type="ChEBI" id="CHEBI:18391"/>
        <dbReference type="EC" id="3.1.1.17"/>
    </reaction>
</comment>
<comment type="cofactor">
    <cofactor evidence="2">
        <name>Ca(2+)</name>
        <dbReference type="ChEBI" id="CHEBI:29108"/>
    </cofactor>
</comment>
<evidence type="ECO:0000256" key="14">
    <source>
        <dbReference type="PIRSR" id="PIRSR605511-1"/>
    </source>
</evidence>
<evidence type="ECO:0000256" key="2">
    <source>
        <dbReference type="ARBA" id="ARBA00001913"/>
    </source>
</evidence>
<reference evidence="19" key="2">
    <citation type="submission" date="2018-07" db="EMBL/GenBank/DDBJ databases">
        <authorList>
            <person name="Quirk P.G."/>
            <person name="Krulwich T.A."/>
        </authorList>
    </citation>
    <scope>NUCLEOTIDE SEQUENCE</scope>
</reference>
<keyword evidence="11" id="KW-0378">Hydrolase</keyword>
<dbReference type="GO" id="GO:0005509">
    <property type="term" value="F:calcium ion binding"/>
    <property type="evidence" value="ECO:0007669"/>
    <property type="project" value="InterPro"/>
</dbReference>
<dbReference type="InterPro" id="IPR005511">
    <property type="entry name" value="SMP-30"/>
</dbReference>
<dbReference type="GO" id="GO:0004341">
    <property type="term" value="F:gluconolactonase activity"/>
    <property type="evidence" value="ECO:0007669"/>
    <property type="project" value="UniProtKB-EC"/>
</dbReference>
<dbReference type="InterPro" id="IPR008367">
    <property type="entry name" value="Regucalcin"/>
</dbReference>
<evidence type="ECO:0000256" key="16">
    <source>
        <dbReference type="SAM" id="SignalP"/>
    </source>
</evidence>
<dbReference type="EC" id="3.1.1.17" evidence="7"/>
<evidence type="ECO:0000313" key="19">
    <source>
        <dbReference type="EMBL" id="SSX22659.1"/>
    </source>
</evidence>
<evidence type="ECO:0000256" key="9">
    <source>
        <dbReference type="ARBA" id="ARBA00022490"/>
    </source>
</evidence>
<evidence type="ECO:0000256" key="11">
    <source>
        <dbReference type="ARBA" id="ARBA00022801"/>
    </source>
</evidence>
<feature type="chain" id="PRO_5033342733" description="Regucalcin" evidence="16">
    <location>
        <begin position="25"/>
        <end position="345"/>
    </location>
</feature>
<evidence type="ECO:0000313" key="18">
    <source>
        <dbReference type="EMBL" id="SSX02283.1"/>
    </source>
</evidence>
<evidence type="ECO:0000256" key="15">
    <source>
        <dbReference type="PIRSR" id="PIRSR605511-2"/>
    </source>
</evidence>
<evidence type="ECO:0000259" key="17">
    <source>
        <dbReference type="Pfam" id="PF08450"/>
    </source>
</evidence>
<evidence type="ECO:0000256" key="8">
    <source>
        <dbReference type="ARBA" id="ARBA00016808"/>
    </source>
</evidence>
<keyword evidence="12" id="KW-0106">Calcium</keyword>
<sequence length="345" mass="38236">MSSNQYIFFKLIIVTIYGLNFIKCDTPEMNTTDTMAPYQVEHVTSAPLNVLGEGPHWDIERQSLYYNDIYGGTIHRYDHNENKCYSASIDGEPVIGFIIPVQGNNEQFILGTGTRVILVQWDGKSPNATKIGTVGEVEKDRVNTRFNDAKADPKGRLFAGTMRLEECGDIFAARWGTFYRYTKASGFEGLKTHIGVSNGLAWNEKTNKFYYIDSCDLDVKEFDYDPATGNISNERKVINLDNGERPPPFVPDGMTIDSDGNLYVATFGGSKILKVNPQTGKIDLEIKIPAEQVTSCAFGGPNLDILYATTAKKEFKNKQPPPAGGLFKITGLGVTGTKMYSVKLD</sequence>
<feature type="binding site" evidence="15">
    <location>
        <position position="147"/>
    </location>
    <ligand>
        <name>substrate</name>
    </ligand>
</feature>
<keyword evidence="10 15" id="KW-0479">Metal-binding</keyword>
<comment type="subcellular location">
    <subcellularLocation>
        <location evidence="5">Cytoplasm</location>
    </subcellularLocation>
</comment>
<keyword evidence="9" id="KW-0963">Cytoplasm</keyword>
<comment type="cofactor">
    <cofactor evidence="3">
        <name>Mn(2+)</name>
        <dbReference type="ChEBI" id="CHEBI:29035"/>
    </cofactor>
</comment>
<feature type="binding site" evidence="15">
    <location>
        <position position="145"/>
    </location>
    <ligand>
        <name>substrate</name>
    </ligand>
</feature>
<dbReference type="PANTHER" id="PTHR10907:SF66">
    <property type="entry name" value="MIP34848P1-RELATED"/>
    <property type="match status" value="1"/>
</dbReference>
<evidence type="ECO:0000256" key="6">
    <source>
        <dbReference type="ARBA" id="ARBA00008853"/>
    </source>
</evidence>
<evidence type="ECO:0000256" key="5">
    <source>
        <dbReference type="ARBA" id="ARBA00004496"/>
    </source>
</evidence>
<dbReference type="EMBL" id="UFQT01000275">
    <property type="protein sequence ID" value="SSX22659.1"/>
    <property type="molecule type" value="Genomic_DNA"/>
</dbReference>
<accession>A0A336KH96</accession>
<feature type="active site" description="Proton donor/acceptor" evidence="14">
    <location>
        <position position="252"/>
    </location>
</feature>
<dbReference type="PANTHER" id="PTHR10907">
    <property type="entry name" value="REGUCALCIN"/>
    <property type="match status" value="1"/>
</dbReference>
<feature type="binding site" evidence="15">
    <location>
        <position position="252"/>
    </location>
    <ligand>
        <name>a divalent metal cation</name>
        <dbReference type="ChEBI" id="CHEBI:60240"/>
    </ligand>
</feature>
<dbReference type="GO" id="GO:0019853">
    <property type="term" value="P:L-ascorbic acid biosynthetic process"/>
    <property type="evidence" value="ECO:0007669"/>
    <property type="project" value="TreeGrafter"/>
</dbReference>
<dbReference type="EMBL" id="UFQS01000275">
    <property type="protein sequence ID" value="SSX02283.1"/>
    <property type="molecule type" value="Genomic_DNA"/>
</dbReference>
<name>A0A336KH96_CULSO</name>
<comment type="cofactor">
    <cofactor evidence="4">
        <name>Mg(2+)</name>
        <dbReference type="ChEBI" id="CHEBI:18420"/>
    </cofactor>
</comment>
<dbReference type="InterPro" id="IPR013658">
    <property type="entry name" value="SGL"/>
</dbReference>
<feature type="domain" description="SMP-30/Gluconolactonase/LRE-like region" evidence="17">
    <location>
        <begin position="51"/>
        <end position="311"/>
    </location>
</feature>
<dbReference type="GO" id="GO:0030234">
    <property type="term" value="F:enzyme regulator activity"/>
    <property type="evidence" value="ECO:0007669"/>
    <property type="project" value="InterPro"/>
</dbReference>
<evidence type="ECO:0000256" key="7">
    <source>
        <dbReference type="ARBA" id="ARBA00013227"/>
    </source>
</evidence>
<proteinExistence type="inferred from homology"/>
<organism evidence="18">
    <name type="scientific">Culicoides sonorensis</name>
    <name type="common">Biting midge</name>
    <dbReference type="NCBI Taxonomy" id="179676"/>
    <lineage>
        <taxon>Eukaryota</taxon>
        <taxon>Metazoa</taxon>
        <taxon>Ecdysozoa</taxon>
        <taxon>Arthropoda</taxon>
        <taxon>Hexapoda</taxon>
        <taxon>Insecta</taxon>
        <taxon>Pterygota</taxon>
        <taxon>Neoptera</taxon>
        <taxon>Endopterygota</taxon>
        <taxon>Diptera</taxon>
        <taxon>Nematocera</taxon>
        <taxon>Chironomoidea</taxon>
        <taxon>Ceratopogonidae</taxon>
        <taxon>Ceratopogoninae</taxon>
        <taxon>Culicoides</taxon>
        <taxon>Monoculicoides</taxon>
    </lineage>
</organism>
<dbReference type="Gene3D" id="2.120.10.30">
    <property type="entry name" value="TolB, C-terminal domain"/>
    <property type="match status" value="1"/>
</dbReference>
<feature type="binding site" evidence="15">
    <location>
        <position position="53"/>
    </location>
    <ligand>
        <name>a divalent metal cation</name>
        <dbReference type="ChEBI" id="CHEBI:60240"/>
    </ligand>
</feature>
<keyword evidence="15" id="KW-0862">Zinc</keyword>
<evidence type="ECO:0000256" key="4">
    <source>
        <dbReference type="ARBA" id="ARBA00001946"/>
    </source>
</evidence>
<dbReference type="VEuPathDB" id="VectorBase:CSON007250"/>
<evidence type="ECO:0000256" key="12">
    <source>
        <dbReference type="ARBA" id="ARBA00022837"/>
    </source>
</evidence>
<keyword evidence="16" id="KW-0732">Signal</keyword>
<comment type="similarity">
    <text evidence="6">Belongs to the SMP-30/CGR1 family.</text>
</comment>
<evidence type="ECO:0000256" key="13">
    <source>
        <dbReference type="ARBA" id="ARBA00032464"/>
    </source>
</evidence>
<dbReference type="FunFam" id="2.120.10.30:FF:000027">
    <property type="entry name" value="Regucalcin homologue"/>
    <property type="match status" value="1"/>
</dbReference>
<dbReference type="SUPFAM" id="SSF63829">
    <property type="entry name" value="Calcium-dependent phosphotriesterase"/>
    <property type="match status" value="1"/>
</dbReference>
<comment type="cofactor">
    <cofactor evidence="15">
        <name>Zn(2+)</name>
        <dbReference type="ChEBI" id="CHEBI:29105"/>
    </cofactor>
    <text evidence="15">Binds 1 divalent metal cation per subunit.</text>
</comment>
<evidence type="ECO:0000256" key="3">
    <source>
        <dbReference type="ARBA" id="ARBA00001936"/>
    </source>
</evidence>
<protein>
    <recommendedName>
        <fullName evidence="8">Regucalcin</fullName>
        <ecNumber evidence="7">3.1.1.17</ecNumber>
    </recommendedName>
    <alternativeName>
        <fullName evidence="13">Gluconolactonase</fullName>
    </alternativeName>
</protein>
<feature type="binding site" evidence="15">
    <location>
        <position position="198"/>
    </location>
    <ligand>
        <name>a divalent metal cation</name>
        <dbReference type="ChEBI" id="CHEBI:60240"/>
    </ligand>
</feature>
<dbReference type="Pfam" id="PF08450">
    <property type="entry name" value="SGL"/>
    <property type="match status" value="1"/>
</dbReference>